<dbReference type="AlphaFoldDB" id="A0A1F6A7B6"/>
<dbReference type="SUPFAM" id="SSF82771">
    <property type="entry name" value="GIY-YIG endonuclease"/>
    <property type="match status" value="1"/>
</dbReference>
<dbReference type="InterPro" id="IPR000305">
    <property type="entry name" value="GIY-YIG_endonuc"/>
</dbReference>
<feature type="compositionally biased region" description="Basic and acidic residues" evidence="1">
    <location>
        <begin position="14"/>
        <end position="26"/>
    </location>
</feature>
<gene>
    <name evidence="3" type="ORF">A3D03_00600</name>
</gene>
<name>A0A1F6A7B6_9BACT</name>
<protein>
    <recommendedName>
        <fullName evidence="2">GIY-YIG domain-containing protein</fullName>
    </recommendedName>
</protein>
<dbReference type="EMBL" id="MFJN01000044">
    <property type="protein sequence ID" value="OGG20506.1"/>
    <property type="molecule type" value="Genomic_DNA"/>
</dbReference>
<proteinExistence type="predicted"/>
<evidence type="ECO:0000313" key="3">
    <source>
        <dbReference type="EMBL" id="OGG20506.1"/>
    </source>
</evidence>
<organism evidence="3 4">
    <name type="scientific">Candidatus Gottesmanbacteria bacterium RIFCSPHIGHO2_02_FULL_40_13</name>
    <dbReference type="NCBI Taxonomy" id="1798384"/>
    <lineage>
        <taxon>Bacteria</taxon>
        <taxon>Candidatus Gottesmaniibacteriota</taxon>
    </lineage>
</organism>
<accession>A0A1F6A7B6</accession>
<reference evidence="3 4" key="1">
    <citation type="journal article" date="2016" name="Nat. Commun.">
        <title>Thousands of microbial genomes shed light on interconnected biogeochemical processes in an aquifer system.</title>
        <authorList>
            <person name="Anantharaman K."/>
            <person name="Brown C.T."/>
            <person name="Hug L.A."/>
            <person name="Sharon I."/>
            <person name="Castelle C.J."/>
            <person name="Probst A.J."/>
            <person name="Thomas B.C."/>
            <person name="Singh A."/>
            <person name="Wilkins M.J."/>
            <person name="Karaoz U."/>
            <person name="Brodie E.L."/>
            <person name="Williams K.H."/>
            <person name="Hubbard S.S."/>
            <person name="Banfield J.F."/>
        </authorList>
    </citation>
    <scope>NUCLEOTIDE SEQUENCE [LARGE SCALE GENOMIC DNA]</scope>
</reference>
<feature type="region of interest" description="Disordered" evidence="1">
    <location>
        <begin position="1"/>
        <end position="29"/>
    </location>
</feature>
<dbReference type="InterPro" id="IPR035901">
    <property type="entry name" value="GIY-YIG_endonuc_sf"/>
</dbReference>
<dbReference type="PROSITE" id="PS50164">
    <property type="entry name" value="GIY_YIG"/>
    <property type="match status" value="1"/>
</dbReference>
<evidence type="ECO:0000256" key="1">
    <source>
        <dbReference type="SAM" id="MobiDB-lite"/>
    </source>
</evidence>
<dbReference type="STRING" id="1798384.A3D03_00600"/>
<dbReference type="Pfam" id="PF01541">
    <property type="entry name" value="GIY-YIG"/>
    <property type="match status" value="1"/>
</dbReference>
<dbReference type="Proteomes" id="UP000177092">
    <property type="component" value="Unassembled WGS sequence"/>
</dbReference>
<feature type="domain" description="GIY-YIG" evidence="2">
    <location>
        <begin position="1"/>
        <end position="72"/>
    </location>
</feature>
<sequence>MKSQKNGKVYVGSTEKEPQDRVREHNQGSNTWSKYNGPFILKYFEKYHCKRDVLNRESFYKTGIGKQVKYAIVEKININIGD</sequence>
<dbReference type="Gene3D" id="3.40.1440.10">
    <property type="entry name" value="GIY-YIG endonuclease"/>
    <property type="match status" value="1"/>
</dbReference>
<evidence type="ECO:0000259" key="2">
    <source>
        <dbReference type="PROSITE" id="PS50164"/>
    </source>
</evidence>
<evidence type="ECO:0000313" key="4">
    <source>
        <dbReference type="Proteomes" id="UP000177092"/>
    </source>
</evidence>
<comment type="caution">
    <text evidence="3">The sequence shown here is derived from an EMBL/GenBank/DDBJ whole genome shotgun (WGS) entry which is preliminary data.</text>
</comment>